<dbReference type="GeneID" id="92940663"/>
<dbReference type="RefSeq" id="WP_164088332.1">
    <property type="nucleotide sequence ID" value="NZ_JGDS01000047.1"/>
</dbReference>
<dbReference type="PATRIC" id="fig|1339314.3.peg.2045"/>
<reference evidence="1 2" key="1">
    <citation type="submission" date="2014-02" db="EMBL/GenBank/DDBJ databases">
        <authorList>
            <person name="Sears C."/>
            <person name="Carroll K."/>
            <person name="Sack B.R."/>
            <person name="Qadri F."/>
            <person name="Myers L.L."/>
            <person name="Chung G.-T."/>
            <person name="Escheverria P."/>
            <person name="Fraser C.M."/>
            <person name="Sadzewicz L."/>
            <person name="Shefchek K.A."/>
            <person name="Tallon L."/>
            <person name="Das S.P."/>
            <person name="Daugherty S."/>
            <person name="Mongodin E.F."/>
        </authorList>
    </citation>
    <scope>NUCLEOTIDE SEQUENCE [LARGE SCALE GENOMIC DNA]</scope>
    <source>
        <strain evidence="1 2">3976T8</strain>
    </source>
</reference>
<accession>A0A016E9K4</accession>
<evidence type="ECO:0000313" key="1">
    <source>
        <dbReference type="EMBL" id="EXZ73816.1"/>
    </source>
</evidence>
<comment type="caution">
    <text evidence="1">The sequence shown here is derived from an EMBL/GenBank/DDBJ whole genome shotgun (WGS) entry which is preliminary data.</text>
</comment>
<organism evidence="1 2">
    <name type="scientific">Bacteroides fragilis str. 3976T8</name>
    <dbReference type="NCBI Taxonomy" id="1339314"/>
    <lineage>
        <taxon>Bacteria</taxon>
        <taxon>Pseudomonadati</taxon>
        <taxon>Bacteroidota</taxon>
        <taxon>Bacteroidia</taxon>
        <taxon>Bacteroidales</taxon>
        <taxon>Bacteroidaceae</taxon>
        <taxon>Bacteroides</taxon>
    </lineage>
</organism>
<proteinExistence type="predicted"/>
<dbReference type="Proteomes" id="UP000020938">
    <property type="component" value="Unassembled WGS sequence"/>
</dbReference>
<protein>
    <submittedName>
        <fullName evidence="1">Uncharacterized protein</fullName>
    </submittedName>
</protein>
<gene>
    <name evidence="1" type="ORF">M123_1830</name>
</gene>
<dbReference type="EMBL" id="JGDS01000047">
    <property type="protein sequence ID" value="EXZ73816.1"/>
    <property type="molecule type" value="Genomic_DNA"/>
</dbReference>
<name>A0A016E9K4_BACFG</name>
<evidence type="ECO:0000313" key="2">
    <source>
        <dbReference type="Proteomes" id="UP000020938"/>
    </source>
</evidence>
<dbReference type="AlphaFoldDB" id="A0A016E9K4"/>
<sequence>MKAAIDYKKANSALIGVDTFEGILGYIVATVISNKNIQAHERSGKIYE</sequence>